<dbReference type="STRING" id="216142.LT40_19990"/>
<evidence type="ECO:0000256" key="6">
    <source>
        <dbReference type="ARBA" id="ARBA00022884"/>
    </source>
</evidence>
<evidence type="ECO:0000256" key="7">
    <source>
        <dbReference type="ARBA" id="ARBA00023016"/>
    </source>
</evidence>
<name>A0A089YVA4_9PSED</name>
<evidence type="ECO:0000256" key="4">
    <source>
        <dbReference type="ARBA" id="ARBA00022759"/>
    </source>
</evidence>
<evidence type="ECO:0000256" key="1">
    <source>
        <dbReference type="ARBA" id="ARBA00006620"/>
    </source>
</evidence>
<protein>
    <submittedName>
        <fullName evidence="8">Hexulose-6-phosphate isomerase</fullName>
    </submittedName>
</protein>
<evidence type="ECO:0000313" key="8">
    <source>
        <dbReference type="EMBL" id="AIS19544.1"/>
    </source>
</evidence>
<organism evidence="8 9">
    <name type="scientific">Pseudomonas rhizosphaerae</name>
    <dbReference type="NCBI Taxonomy" id="216142"/>
    <lineage>
        <taxon>Bacteria</taxon>
        <taxon>Pseudomonadati</taxon>
        <taxon>Pseudomonadota</taxon>
        <taxon>Gammaproteobacteria</taxon>
        <taxon>Pseudomonadales</taxon>
        <taxon>Pseudomonadaceae</taxon>
        <taxon>Pseudomonas</taxon>
    </lineage>
</organism>
<dbReference type="Proteomes" id="UP000029499">
    <property type="component" value="Chromosome"/>
</dbReference>
<gene>
    <name evidence="8" type="ORF">LT40_19990</name>
</gene>
<comment type="similarity">
    <text evidence="1">Belongs to the HicA mRNA interferase family.</text>
</comment>
<keyword evidence="4" id="KW-0255">Endonuclease</keyword>
<dbReference type="InterPro" id="IPR038570">
    <property type="entry name" value="HicA_sf"/>
</dbReference>
<dbReference type="KEGG" id="prh:LT40_19990"/>
<dbReference type="HOGENOM" id="CLU_164851_0_1_6"/>
<dbReference type="AlphaFoldDB" id="A0A089YVA4"/>
<keyword evidence="3" id="KW-0540">Nuclease</keyword>
<dbReference type="Gene3D" id="3.30.920.30">
    <property type="entry name" value="Hypothetical protein"/>
    <property type="match status" value="1"/>
</dbReference>
<dbReference type="Pfam" id="PF07927">
    <property type="entry name" value="HicA_toxin"/>
    <property type="match status" value="1"/>
</dbReference>
<proteinExistence type="inferred from homology"/>
<dbReference type="GO" id="GO:0016787">
    <property type="term" value="F:hydrolase activity"/>
    <property type="evidence" value="ECO:0007669"/>
    <property type="project" value="UniProtKB-KW"/>
</dbReference>
<keyword evidence="2" id="KW-1277">Toxin-antitoxin system</keyword>
<dbReference type="eggNOG" id="ENOG5032CWA">
    <property type="taxonomic scope" value="Bacteria"/>
</dbReference>
<evidence type="ECO:0000256" key="3">
    <source>
        <dbReference type="ARBA" id="ARBA00022722"/>
    </source>
</evidence>
<evidence type="ECO:0000256" key="2">
    <source>
        <dbReference type="ARBA" id="ARBA00022649"/>
    </source>
</evidence>
<dbReference type="SUPFAM" id="SSF54786">
    <property type="entry name" value="YcfA/nrd intein domain"/>
    <property type="match status" value="1"/>
</dbReference>
<dbReference type="GO" id="GO:0003729">
    <property type="term" value="F:mRNA binding"/>
    <property type="evidence" value="ECO:0007669"/>
    <property type="project" value="InterPro"/>
</dbReference>
<keyword evidence="6" id="KW-0694">RNA-binding</keyword>
<keyword evidence="9" id="KW-1185">Reference proteome</keyword>
<keyword evidence="7" id="KW-0346">Stress response</keyword>
<keyword evidence="5" id="KW-0378">Hydrolase</keyword>
<dbReference type="InterPro" id="IPR012933">
    <property type="entry name" value="HicA_mRNA_interferase"/>
</dbReference>
<accession>A0A089YVA4</accession>
<reference evidence="8 9" key="1">
    <citation type="journal article" date="2015" name="J. Biotechnol.">
        <title>Complete genome sequence of Pseudomonas rhizosphaerae IH5T (=DSM 16299T), a phosphate-solubilizing rhizobacterium for bacterial biofertilizer.</title>
        <authorList>
            <person name="Kwak Y."/>
            <person name="Jung B.K."/>
            <person name="Shin J.H."/>
        </authorList>
    </citation>
    <scope>NUCLEOTIDE SEQUENCE [LARGE SCALE GENOMIC DNA]</scope>
    <source>
        <strain evidence="8">DSM 16299</strain>
    </source>
</reference>
<dbReference type="OrthoDB" id="5690048at2"/>
<sequence>MSRQGKLIAKLISQDGDFTWNELVKVLQGFGYHPIQGSGSRVKFYNGDPKALISLHRPHPGNEIKPYIRRQIIAQLKNAGLIP</sequence>
<evidence type="ECO:0000256" key="5">
    <source>
        <dbReference type="ARBA" id="ARBA00022801"/>
    </source>
</evidence>
<keyword evidence="8" id="KW-0413">Isomerase</keyword>
<dbReference type="GO" id="GO:0016853">
    <property type="term" value="F:isomerase activity"/>
    <property type="evidence" value="ECO:0007669"/>
    <property type="project" value="UniProtKB-KW"/>
</dbReference>
<dbReference type="RefSeq" id="WP_043192859.1">
    <property type="nucleotide sequence ID" value="NZ_CP009533.1"/>
</dbReference>
<dbReference type="GO" id="GO:0004519">
    <property type="term" value="F:endonuclease activity"/>
    <property type="evidence" value="ECO:0007669"/>
    <property type="project" value="UniProtKB-KW"/>
</dbReference>
<dbReference type="EMBL" id="CP009533">
    <property type="protein sequence ID" value="AIS19544.1"/>
    <property type="molecule type" value="Genomic_DNA"/>
</dbReference>
<evidence type="ECO:0000313" key="9">
    <source>
        <dbReference type="Proteomes" id="UP000029499"/>
    </source>
</evidence>